<evidence type="ECO:0000313" key="4">
    <source>
        <dbReference type="Proteomes" id="UP000530186"/>
    </source>
</evidence>
<dbReference type="Pfam" id="PF07853">
    <property type="entry name" value="DUF1648"/>
    <property type="match status" value="1"/>
</dbReference>
<proteinExistence type="predicted"/>
<name>A0A7V8SJP8_9LACT</name>
<accession>A0A7V8SJP8</accession>
<dbReference type="InterPro" id="IPR025962">
    <property type="entry name" value="SdpI/YhfL"/>
</dbReference>
<dbReference type="GeneID" id="303194571"/>
<dbReference type="InterPro" id="IPR026272">
    <property type="entry name" value="SdpI"/>
</dbReference>
<dbReference type="EMBL" id="JACBNY010000003">
    <property type="protein sequence ID" value="MBA0016215.1"/>
    <property type="molecule type" value="Genomic_DNA"/>
</dbReference>
<feature type="transmembrane region" description="Helical" evidence="1">
    <location>
        <begin position="157"/>
        <end position="175"/>
    </location>
</feature>
<dbReference type="InterPro" id="IPR012867">
    <property type="entry name" value="DUF1648"/>
</dbReference>
<feature type="transmembrane region" description="Helical" evidence="1">
    <location>
        <begin position="79"/>
        <end position="99"/>
    </location>
</feature>
<sequence length="209" mass="23155">MKLKKMLWPTLVGLLPIVMGLAVYSKLPEKMPIHWGLDGEPNGYATKLVGVLLIPLIMIVTNIIVQFSLQIANTTNEKLARVMTWLLPALSLVIQFLVLAESLGYHLDVALITMVIVGIIFILLGNYIPKTSQNRVVGFRFPKTMSNPDNWQKTNRIGAIMLVISGLIMIIGGIVSTWYPMVAVLTFGVSLILIVLVPLCYSIRLARKS</sequence>
<reference evidence="3 4" key="1">
    <citation type="submission" date="2020-07" db="EMBL/GenBank/DDBJ databases">
        <authorList>
            <person name="Hilgarth M."/>
            <person name="Werum V."/>
            <person name="Vogel R.F."/>
        </authorList>
    </citation>
    <scope>NUCLEOTIDE SEQUENCE [LARGE SCALE GENOMIC DNA]</scope>
    <source>
        <strain evidence="3 4">DSM 28961</strain>
    </source>
</reference>
<dbReference type="Proteomes" id="UP000530186">
    <property type="component" value="Unassembled WGS sequence"/>
</dbReference>
<feature type="transmembrane region" description="Helical" evidence="1">
    <location>
        <begin position="105"/>
        <end position="125"/>
    </location>
</feature>
<feature type="domain" description="DUF1648" evidence="2">
    <location>
        <begin position="13"/>
        <end position="59"/>
    </location>
</feature>
<protein>
    <submittedName>
        <fullName evidence="3">DUF1648 domain-containing protein</fullName>
    </submittedName>
</protein>
<evidence type="ECO:0000259" key="2">
    <source>
        <dbReference type="Pfam" id="PF07853"/>
    </source>
</evidence>
<dbReference type="RefSeq" id="WP_180746415.1">
    <property type="nucleotide sequence ID" value="NZ_CBCRWQ010000003.1"/>
</dbReference>
<evidence type="ECO:0000313" key="3">
    <source>
        <dbReference type="EMBL" id="MBA0016215.1"/>
    </source>
</evidence>
<dbReference type="AlphaFoldDB" id="A0A7V8SJP8"/>
<dbReference type="PANTHER" id="PTHR37810">
    <property type="entry name" value="IMMUNITY PROTEIN SDPI"/>
    <property type="match status" value="1"/>
</dbReference>
<gene>
    <name evidence="3" type="ORF">HZR21_03475</name>
</gene>
<evidence type="ECO:0000256" key="1">
    <source>
        <dbReference type="SAM" id="Phobius"/>
    </source>
</evidence>
<dbReference type="Pfam" id="PF13630">
    <property type="entry name" value="SdpI"/>
    <property type="match status" value="1"/>
</dbReference>
<dbReference type="PANTHER" id="PTHR37810:SF5">
    <property type="entry name" value="IMMUNITY PROTEIN SDPI"/>
    <property type="match status" value="1"/>
</dbReference>
<dbReference type="PIRSF" id="PIRSF038959">
    <property type="entry name" value="SdpI"/>
    <property type="match status" value="1"/>
</dbReference>
<keyword evidence="1" id="KW-1133">Transmembrane helix</keyword>
<feature type="transmembrane region" description="Helical" evidence="1">
    <location>
        <begin position="181"/>
        <end position="203"/>
    </location>
</feature>
<keyword evidence="1" id="KW-0812">Transmembrane</keyword>
<keyword evidence="4" id="KW-1185">Reference proteome</keyword>
<dbReference type="GO" id="GO:0009636">
    <property type="term" value="P:response to toxic substance"/>
    <property type="evidence" value="ECO:0007669"/>
    <property type="project" value="TreeGrafter"/>
</dbReference>
<comment type="caution">
    <text evidence="3">The sequence shown here is derived from an EMBL/GenBank/DDBJ whole genome shotgun (WGS) entry which is preliminary data.</text>
</comment>
<organism evidence="3 4">
    <name type="scientific">Pseudolactococcus laudensis</name>
    <dbReference type="NCBI Taxonomy" id="1494461"/>
    <lineage>
        <taxon>Bacteria</taxon>
        <taxon>Bacillati</taxon>
        <taxon>Bacillota</taxon>
        <taxon>Bacilli</taxon>
        <taxon>Lactobacillales</taxon>
        <taxon>Streptococcaceae</taxon>
        <taxon>Pseudolactococcus</taxon>
    </lineage>
</organism>
<feature type="transmembrane region" description="Helical" evidence="1">
    <location>
        <begin position="44"/>
        <end position="67"/>
    </location>
</feature>
<keyword evidence="1" id="KW-0472">Membrane</keyword>